<evidence type="ECO:0000313" key="2">
    <source>
        <dbReference type="Proteomes" id="UP000199152"/>
    </source>
</evidence>
<gene>
    <name evidence="1" type="ORF">SAMN04488085_101115</name>
</gene>
<proteinExistence type="predicted"/>
<accession>A0A1I3YMB7</accession>
<organism evidence="1 2">
    <name type="scientific">Geodermatophilus ruber</name>
    <dbReference type="NCBI Taxonomy" id="504800"/>
    <lineage>
        <taxon>Bacteria</taxon>
        <taxon>Bacillati</taxon>
        <taxon>Actinomycetota</taxon>
        <taxon>Actinomycetes</taxon>
        <taxon>Geodermatophilales</taxon>
        <taxon>Geodermatophilaceae</taxon>
        <taxon>Geodermatophilus</taxon>
    </lineage>
</organism>
<dbReference type="Proteomes" id="UP000199152">
    <property type="component" value="Unassembled WGS sequence"/>
</dbReference>
<name>A0A1I3YMB7_9ACTN</name>
<protein>
    <submittedName>
        <fullName evidence="1">Uncharacterized protein</fullName>
    </submittedName>
</protein>
<dbReference type="RefSeq" id="WP_177212572.1">
    <property type="nucleotide sequence ID" value="NZ_FOSW01000001.1"/>
</dbReference>
<sequence>MGERLLGGLDGWSCVEFVASPSVAHVRLRPDCEVPGTDATGASAL</sequence>
<dbReference type="AlphaFoldDB" id="A0A1I3YMB7"/>
<evidence type="ECO:0000313" key="1">
    <source>
        <dbReference type="EMBL" id="SFK33067.1"/>
    </source>
</evidence>
<dbReference type="EMBL" id="FOSW01000001">
    <property type="protein sequence ID" value="SFK33067.1"/>
    <property type="molecule type" value="Genomic_DNA"/>
</dbReference>
<reference evidence="1 2" key="1">
    <citation type="submission" date="2016-10" db="EMBL/GenBank/DDBJ databases">
        <authorList>
            <person name="de Groot N.N."/>
        </authorList>
    </citation>
    <scope>NUCLEOTIDE SEQUENCE [LARGE SCALE GENOMIC DNA]</scope>
    <source>
        <strain evidence="1 2">DSM 45317</strain>
    </source>
</reference>
<keyword evidence="2" id="KW-1185">Reference proteome</keyword>
<dbReference type="InParanoid" id="A0A1I3YMB7"/>